<dbReference type="GO" id="GO:0098553">
    <property type="term" value="C:lumenal side of endoplasmic reticulum membrane"/>
    <property type="evidence" value="ECO:0007669"/>
    <property type="project" value="TreeGrafter"/>
</dbReference>
<gene>
    <name evidence="3" type="ORF">HaLaN_25711</name>
</gene>
<sequence>VSRVFASPSVVGDNVMLTVATSDLITGPSRLLFPRAPGGVGEASDFPFSLLGLGDIAIPGLLACLALRFDASRAADDDGRVALAGTGEAPENTGASAARLPHPAPAHSSRADGSKNGSSSEEQSPRPSTPKPVSSAVLSQRTYFTPTMVAYVAGLLLAFIANSLTGKGQPALLYIVPATLSALVATGAAR</sequence>
<evidence type="ECO:0000256" key="2">
    <source>
        <dbReference type="SAM" id="Phobius"/>
    </source>
</evidence>
<evidence type="ECO:0000313" key="3">
    <source>
        <dbReference type="EMBL" id="GFH27398.1"/>
    </source>
</evidence>
<dbReference type="GO" id="GO:0098554">
    <property type="term" value="C:cytoplasmic side of endoplasmic reticulum membrane"/>
    <property type="evidence" value="ECO:0007669"/>
    <property type="project" value="TreeGrafter"/>
</dbReference>
<keyword evidence="2" id="KW-0812">Transmembrane</keyword>
<evidence type="ECO:0000313" key="4">
    <source>
        <dbReference type="Proteomes" id="UP000485058"/>
    </source>
</evidence>
<feature type="transmembrane region" description="Helical" evidence="2">
    <location>
        <begin position="148"/>
        <end position="165"/>
    </location>
</feature>
<dbReference type="InterPro" id="IPR007369">
    <property type="entry name" value="Peptidase_A22B_SPP"/>
</dbReference>
<dbReference type="PANTHER" id="PTHR12174">
    <property type="entry name" value="SIGNAL PEPTIDE PEPTIDASE"/>
    <property type="match status" value="1"/>
</dbReference>
<proteinExistence type="predicted"/>
<dbReference type="Pfam" id="PF04258">
    <property type="entry name" value="Peptidase_A22B"/>
    <property type="match status" value="1"/>
</dbReference>
<keyword evidence="2" id="KW-1133">Transmembrane helix</keyword>
<name>A0A6A0A4M4_HAELA</name>
<feature type="non-terminal residue" evidence="3">
    <location>
        <position position="1"/>
    </location>
</feature>
<comment type="caution">
    <text evidence="3">The sequence shown here is derived from an EMBL/GenBank/DDBJ whole genome shotgun (WGS) entry which is preliminary data.</text>
</comment>
<dbReference type="PANTHER" id="PTHR12174:SF73">
    <property type="entry name" value="SIGNAL PEPTIDE PEPTIDASE DOMAIN CONTAINING PROTEIN"/>
    <property type="match status" value="1"/>
</dbReference>
<protein>
    <submittedName>
        <fullName evidence="3">Uncharacterized protein</fullName>
    </submittedName>
</protein>
<dbReference type="GO" id="GO:0042500">
    <property type="term" value="F:aspartic endopeptidase activity, intramembrane cleaving"/>
    <property type="evidence" value="ECO:0007669"/>
    <property type="project" value="InterPro"/>
</dbReference>
<feature type="transmembrane region" description="Helical" evidence="2">
    <location>
        <begin position="171"/>
        <end position="189"/>
    </location>
</feature>
<keyword evidence="2" id="KW-0472">Membrane</keyword>
<accession>A0A6A0A4M4</accession>
<dbReference type="AlphaFoldDB" id="A0A6A0A4M4"/>
<dbReference type="EMBL" id="BLLF01003460">
    <property type="protein sequence ID" value="GFH27398.1"/>
    <property type="molecule type" value="Genomic_DNA"/>
</dbReference>
<dbReference type="GO" id="GO:0006465">
    <property type="term" value="P:signal peptide processing"/>
    <property type="evidence" value="ECO:0007669"/>
    <property type="project" value="TreeGrafter"/>
</dbReference>
<organism evidence="3 4">
    <name type="scientific">Haematococcus lacustris</name>
    <name type="common">Green alga</name>
    <name type="synonym">Haematococcus pluvialis</name>
    <dbReference type="NCBI Taxonomy" id="44745"/>
    <lineage>
        <taxon>Eukaryota</taxon>
        <taxon>Viridiplantae</taxon>
        <taxon>Chlorophyta</taxon>
        <taxon>core chlorophytes</taxon>
        <taxon>Chlorophyceae</taxon>
        <taxon>CS clade</taxon>
        <taxon>Chlamydomonadales</taxon>
        <taxon>Haematococcaceae</taxon>
        <taxon>Haematococcus</taxon>
    </lineage>
</organism>
<dbReference type="GO" id="GO:0033619">
    <property type="term" value="P:membrane protein proteolysis"/>
    <property type="evidence" value="ECO:0007669"/>
    <property type="project" value="TreeGrafter"/>
</dbReference>
<feature type="compositionally biased region" description="Polar residues" evidence="1">
    <location>
        <begin position="115"/>
        <end position="126"/>
    </location>
</feature>
<feature type="non-terminal residue" evidence="3">
    <location>
        <position position="190"/>
    </location>
</feature>
<dbReference type="Proteomes" id="UP000485058">
    <property type="component" value="Unassembled WGS sequence"/>
</dbReference>
<evidence type="ECO:0000256" key="1">
    <source>
        <dbReference type="SAM" id="MobiDB-lite"/>
    </source>
</evidence>
<keyword evidence="4" id="KW-1185">Reference proteome</keyword>
<feature type="region of interest" description="Disordered" evidence="1">
    <location>
        <begin position="83"/>
        <end position="137"/>
    </location>
</feature>
<reference evidence="3 4" key="1">
    <citation type="submission" date="2020-02" db="EMBL/GenBank/DDBJ databases">
        <title>Draft genome sequence of Haematococcus lacustris strain NIES-144.</title>
        <authorList>
            <person name="Morimoto D."/>
            <person name="Nakagawa S."/>
            <person name="Yoshida T."/>
            <person name="Sawayama S."/>
        </authorList>
    </citation>
    <scope>NUCLEOTIDE SEQUENCE [LARGE SCALE GENOMIC DNA]</scope>
    <source>
        <strain evidence="3 4">NIES-144</strain>
    </source>
</reference>